<reference evidence="2 3" key="1">
    <citation type="submission" date="2020-12" db="EMBL/GenBank/DDBJ databases">
        <title>Chryseobacterium endoalhailicus sp. nov., isolated from seed of leguminous plant.</title>
        <authorList>
            <person name="Zhang X."/>
        </authorList>
    </citation>
    <scope>NUCLEOTIDE SEQUENCE [LARGE SCALE GENOMIC DNA]</scope>
    <source>
        <strain evidence="2 3">L7</strain>
    </source>
</reference>
<dbReference type="InterPro" id="IPR029062">
    <property type="entry name" value="Class_I_gatase-like"/>
</dbReference>
<dbReference type="Pfam" id="PF01965">
    <property type="entry name" value="DJ-1_PfpI"/>
    <property type="match status" value="1"/>
</dbReference>
<comment type="caution">
    <text evidence="2">The sequence shown here is derived from an EMBL/GenBank/DDBJ whole genome shotgun (WGS) entry which is preliminary data.</text>
</comment>
<evidence type="ECO:0000313" key="3">
    <source>
        <dbReference type="Proteomes" id="UP000661696"/>
    </source>
</evidence>
<dbReference type="EMBL" id="JAELVM010000002">
    <property type="protein sequence ID" value="MBL1221704.1"/>
    <property type="molecule type" value="Genomic_DNA"/>
</dbReference>
<dbReference type="PANTHER" id="PTHR48094">
    <property type="entry name" value="PROTEIN/NUCLEIC ACID DEGLYCASE DJ-1-RELATED"/>
    <property type="match status" value="1"/>
</dbReference>
<dbReference type="Proteomes" id="UP000661696">
    <property type="component" value="Unassembled WGS sequence"/>
</dbReference>
<organism evidence="2 3">
    <name type="scientific">Chryseobacterium endalhagicum</name>
    <dbReference type="NCBI Taxonomy" id="2797638"/>
    <lineage>
        <taxon>Bacteria</taxon>
        <taxon>Pseudomonadati</taxon>
        <taxon>Bacteroidota</taxon>
        <taxon>Flavobacteriia</taxon>
        <taxon>Flavobacteriales</taxon>
        <taxon>Weeksellaceae</taxon>
        <taxon>Chryseobacterium group</taxon>
        <taxon>Chryseobacterium</taxon>
    </lineage>
</organism>
<name>A0ABS1QGH0_9FLAO</name>
<evidence type="ECO:0000313" key="2">
    <source>
        <dbReference type="EMBL" id="MBL1221704.1"/>
    </source>
</evidence>
<dbReference type="InterPro" id="IPR050325">
    <property type="entry name" value="Prot/Nucl_acid_deglycase"/>
</dbReference>
<dbReference type="InterPro" id="IPR002818">
    <property type="entry name" value="DJ-1/PfpI"/>
</dbReference>
<gene>
    <name evidence="2" type="ORF">JET18_12710</name>
</gene>
<keyword evidence="3" id="KW-1185">Reference proteome</keyword>
<protein>
    <submittedName>
        <fullName evidence="2">DJ-1/PfpI family protein</fullName>
    </submittedName>
</protein>
<feature type="domain" description="DJ-1/PfpI" evidence="1">
    <location>
        <begin position="66"/>
        <end position="198"/>
    </location>
</feature>
<accession>A0ABS1QGH0</accession>
<dbReference type="PANTHER" id="PTHR48094:SF5">
    <property type="entry name" value="PROTEIN DJ-1 HOMOLOG"/>
    <property type="match status" value="1"/>
</dbReference>
<evidence type="ECO:0000259" key="1">
    <source>
        <dbReference type="Pfam" id="PF01965"/>
    </source>
</evidence>
<dbReference type="SUPFAM" id="SSF52317">
    <property type="entry name" value="Class I glutamine amidotransferase-like"/>
    <property type="match status" value="1"/>
</dbReference>
<proteinExistence type="predicted"/>
<dbReference type="Gene3D" id="3.40.50.880">
    <property type="match status" value="1"/>
</dbReference>
<sequence>MDHVFFLNQDWSFLKFRIYFSAKNEKNTFTFSGRLRIFEASVYIDVFGWNLIDGDGNTKLYTCALRKEINSTFNQKLIVDFLVDEIKAVDYDAIAIPGGFEEYGFYSDAFDPQFTSIIKKFYEEEKIISSICTGAFPIAKSGILNHKKGTTYNLNPLRQQMLADLGVNVVNQPIVESDRITTSWNPSTALDVAFKLLTDLTGEENTVSIKTKMGFLS</sequence>